<protein>
    <recommendedName>
        <fullName evidence="4">DUF4283 domain-containing protein</fullName>
    </recommendedName>
</protein>
<dbReference type="AlphaFoldDB" id="A0AAU9P5F2"/>
<name>A0AAU9P5F2_9ASTR</name>
<proteinExistence type="predicted"/>
<dbReference type="EMBL" id="CAKMRJ010005523">
    <property type="protein sequence ID" value="CAH1445526.1"/>
    <property type="molecule type" value="Genomic_DNA"/>
</dbReference>
<feature type="compositionally biased region" description="Basic and acidic residues" evidence="1">
    <location>
        <begin position="120"/>
        <end position="131"/>
    </location>
</feature>
<evidence type="ECO:0008006" key="4">
    <source>
        <dbReference type="Google" id="ProtNLM"/>
    </source>
</evidence>
<organism evidence="2 3">
    <name type="scientific">Lactuca virosa</name>
    <dbReference type="NCBI Taxonomy" id="75947"/>
    <lineage>
        <taxon>Eukaryota</taxon>
        <taxon>Viridiplantae</taxon>
        <taxon>Streptophyta</taxon>
        <taxon>Embryophyta</taxon>
        <taxon>Tracheophyta</taxon>
        <taxon>Spermatophyta</taxon>
        <taxon>Magnoliopsida</taxon>
        <taxon>eudicotyledons</taxon>
        <taxon>Gunneridae</taxon>
        <taxon>Pentapetalae</taxon>
        <taxon>asterids</taxon>
        <taxon>campanulids</taxon>
        <taxon>Asterales</taxon>
        <taxon>Asteraceae</taxon>
        <taxon>Cichorioideae</taxon>
        <taxon>Cichorieae</taxon>
        <taxon>Lactucinae</taxon>
        <taxon>Lactuca</taxon>
    </lineage>
</organism>
<feature type="compositionally biased region" description="Acidic residues" evidence="1">
    <location>
        <begin position="99"/>
        <end position="116"/>
    </location>
</feature>
<evidence type="ECO:0000313" key="3">
    <source>
        <dbReference type="Proteomes" id="UP001157418"/>
    </source>
</evidence>
<feature type="region of interest" description="Disordered" evidence="1">
    <location>
        <begin position="95"/>
        <end position="131"/>
    </location>
</feature>
<evidence type="ECO:0000313" key="2">
    <source>
        <dbReference type="EMBL" id="CAH1445526.1"/>
    </source>
</evidence>
<keyword evidence="3" id="KW-1185">Reference proteome</keyword>
<gene>
    <name evidence="2" type="ORF">LVIROSA_LOCUS31282</name>
</gene>
<reference evidence="2 3" key="1">
    <citation type="submission" date="2022-01" db="EMBL/GenBank/DDBJ databases">
        <authorList>
            <person name="Xiong W."/>
            <person name="Schranz E."/>
        </authorList>
    </citation>
    <scope>NUCLEOTIDE SEQUENCE [LARGE SCALE GENOMIC DNA]</scope>
</reference>
<dbReference type="Proteomes" id="UP001157418">
    <property type="component" value="Unassembled WGS sequence"/>
</dbReference>
<sequence>MFKDNKNRWEEYLKWVEWGDKIQSGFDRVAWIRIMGLPIHLWGGGGTTLQQSQKDMGTGINDEIFVAFEGELIKLGIIEFDEDWFPFKFDPSEDYYEKGDDEVGEYDEEDDEDEGISDTWIHDVESEKGEG</sequence>
<comment type="caution">
    <text evidence="2">The sequence shown here is derived from an EMBL/GenBank/DDBJ whole genome shotgun (WGS) entry which is preliminary data.</text>
</comment>
<evidence type="ECO:0000256" key="1">
    <source>
        <dbReference type="SAM" id="MobiDB-lite"/>
    </source>
</evidence>
<accession>A0AAU9P5F2</accession>